<protein>
    <submittedName>
        <fullName evidence="1">Uncharacterized protein</fullName>
    </submittedName>
</protein>
<evidence type="ECO:0000313" key="1">
    <source>
        <dbReference type="EMBL" id="BAL97886.1"/>
    </source>
</evidence>
<name>I0HXZ9_RUBGI</name>
<gene>
    <name evidence="1" type="ordered locus">RGE_45510</name>
</gene>
<accession>I0HXZ9</accession>
<evidence type="ECO:0000313" key="2">
    <source>
        <dbReference type="Proteomes" id="UP000007883"/>
    </source>
</evidence>
<keyword evidence="2" id="KW-1185">Reference proteome</keyword>
<dbReference type="RefSeq" id="WP_014430734.1">
    <property type="nucleotide sequence ID" value="NC_017075.1"/>
</dbReference>
<sequence>MATTRGSDAAISKIMKVGQRISVAEVSKLATLATAAGGSLIAVDPDGDWCGNGQMRFKWPPKRGEFEKLLDELVATRINFEVLVNGIPVPDEILVNATRRVRGS</sequence>
<dbReference type="PATRIC" id="fig|983917.3.peg.4439"/>
<dbReference type="Proteomes" id="UP000007883">
    <property type="component" value="Chromosome"/>
</dbReference>
<reference evidence="1 2" key="1">
    <citation type="journal article" date="2012" name="J. Bacteriol.">
        <title>Complete genome sequence of phototrophic betaproteobacterium Rubrivivax gelatinosus IL144.</title>
        <authorList>
            <person name="Nagashima S."/>
            <person name="Kamimura A."/>
            <person name="Shimizu T."/>
            <person name="Nakamura-isaki S."/>
            <person name="Aono E."/>
            <person name="Sakamoto K."/>
            <person name="Ichikawa N."/>
            <person name="Nakazawa H."/>
            <person name="Sekine M."/>
            <person name="Yamazaki S."/>
            <person name="Fujita N."/>
            <person name="Shimada K."/>
            <person name="Hanada S."/>
            <person name="Nagashima K.V.P."/>
        </authorList>
    </citation>
    <scope>NUCLEOTIDE SEQUENCE [LARGE SCALE GENOMIC DNA]</scope>
    <source>
        <strain evidence="2">NBRC 100245 / IL144</strain>
    </source>
</reference>
<proteinExistence type="predicted"/>
<organism evidence="1 2">
    <name type="scientific">Rubrivivax gelatinosus (strain NBRC 100245 / IL144)</name>
    <dbReference type="NCBI Taxonomy" id="983917"/>
    <lineage>
        <taxon>Bacteria</taxon>
        <taxon>Pseudomonadati</taxon>
        <taxon>Pseudomonadota</taxon>
        <taxon>Betaproteobacteria</taxon>
        <taxon>Burkholderiales</taxon>
        <taxon>Sphaerotilaceae</taxon>
        <taxon>Rubrivivax</taxon>
    </lineage>
</organism>
<dbReference type="STRING" id="983917.RGE_45510"/>
<dbReference type="EMBL" id="AP012320">
    <property type="protein sequence ID" value="BAL97886.1"/>
    <property type="molecule type" value="Genomic_DNA"/>
</dbReference>
<dbReference type="HOGENOM" id="CLU_2248123_0_0_4"/>
<dbReference type="AlphaFoldDB" id="I0HXZ9"/>
<dbReference type="KEGG" id="rge:RGE_45510"/>